<dbReference type="EMBL" id="FMWP01000096">
    <property type="protein sequence ID" value="SCZ99091.1"/>
    <property type="molecule type" value="Genomic_DNA"/>
</dbReference>
<dbReference type="Proteomes" id="UP000249723">
    <property type="component" value="Unassembled WGS sequence"/>
</dbReference>
<evidence type="ECO:0000313" key="2">
    <source>
        <dbReference type="Proteomes" id="UP000249723"/>
    </source>
</evidence>
<name>A0A2X0NHC9_9BASI</name>
<dbReference type="STRING" id="289078.A0A2X0NHC9"/>
<sequence>MVRRCSALETWRGCDGPTQRLFHEFLIDGFSHVEIDRLNYLRSHQENLRLATAARRSRIAAQKLTQRCQDAMACDIKHGKLSLFVTVTCNPEHVRVSKAGLPHAQTLNTFAPDDPPLSKEAIDKMFSAEILGPSRYPEFHETVTKHMLHGQCGRNPTQPCT</sequence>
<dbReference type="AlphaFoldDB" id="A0A2X0NHC9"/>
<evidence type="ECO:0000313" key="1">
    <source>
        <dbReference type="EMBL" id="SCZ99091.1"/>
    </source>
</evidence>
<organism evidence="1 2">
    <name type="scientific">Microbotryum saponariae</name>
    <dbReference type="NCBI Taxonomy" id="289078"/>
    <lineage>
        <taxon>Eukaryota</taxon>
        <taxon>Fungi</taxon>
        <taxon>Dikarya</taxon>
        <taxon>Basidiomycota</taxon>
        <taxon>Pucciniomycotina</taxon>
        <taxon>Microbotryomycetes</taxon>
        <taxon>Microbotryales</taxon>
        <taxon>Microbotryaceae</taxon>
        <taxon>Microbotryum</taxon>
    </lineage>
</organism>
<dbReference type="OrthoDB" id="3366231at2759"/>
<accession>A0A2X0NHC9</accession>
<reference evidence="2" key="1">
    <citation type="submission" date="2016-10" db="EMBL/GenBank/DDBJ databases">
        <authorList>
            <person name="Jeantristanb JTB J.-T."/>
            <person name="Ricardo R."/>
        </authorList>
    </citation>
    <scope>NUCLEOTIDE SEQUENCE [LARGE SCALE GENOMIC DNA]</scope>
</reference>
<protein>
    <submittedName>
        <fullName evidence="1">BZ3500_MvSof-1268-A1-R1_Chr3-1g05806 protein</fullName>
    </submittedName>
</protein>
<keyword evidence="2" id="KW-1185">Reference proteome</keyword>
<gene>
    <name evidence="1" type="ORF">BZ3500_MVSOF-1268-A1-R1_CHR3-1G05806</name>
</gene>
<proteinExistence type="predicted"/>